<dbReference type="Proteomes" id="UP000645390">
    <property type="component" value="Unassembled WGS sequence"/>
</dbReference>
<feature type="domain" description="Thiopeptide-type bacteriocin biosynthesis" evidence="1">
    <location>
        <begin position="5"/>
        <end position="287"/>
    </location>
</feature>
<evidence type="ECO:0000259" key="1">
    <source>
        <dbReference type="Pfam" id="PF14028"/>
    </source>
</evidence>
<organism evidence="2 3">
    <name type="scientific">Pedobacter mendelii</name>
    <dbReference type="NCBI Taxonomy" id="1908240"/>
    <lineage>
        <taxon>Bacteria</taxon>
        <taxon>Pseudomonadati</taxon>
        <taxon>Bacteroidota</taxon>
        <taxon>Sphingobacteriia</taxon>
        <taxon>Sphingobacteriales</taxon>
        <taxon>Sphingobacteriaceae</taxon>
        <taxon>Pedobacter</taxon>
    </lineage>
</organism>
<dbReference type="RefSeq" id="WP_188411883.1">
    <property type="nucleotide sequence ID" value="NZ_BMDJ01000002.1"/>
</dbReference>
<keyword evidence="3" id="KW-1185">Reference proteome</keyword>
<evidence type="ECO:0000313" key="2">
    <source>
        <dbReference type="EMBL" id="GGI23299.1"/>
    </source>
</evidence>
<protein>
    <recommendedName>
        <fullName evidence="1">Thiopeptide-type bacteriocin biosynthesis domain-containing protein</fullName>
    </recommendedName>
</protein>
<dbReference type="Pfam" id="PF14028">
    <property type="entry name" value="Lant_dehydr_C"/>
    <property type="match status" value="1"/>
</dbReference>
<evidence type="ECO:0000313" key="3">
    <source>
        <dbReference type="Proteomes" id="UP000645390"/>
    </source>
</evidence>
<name>A0ABQ2BEZ7_9SPHI</name>
<sequence>MEPTWLSAHIYFLDLELVLTELVKPFIDENKEWLTGPDAWFYIRYGEGGSHIRLRLHTCLASSLAELLLNAASKFYANYQFAFIMTGTDGKEYIESNCVKFLPYEPETSRYGGPDAIRLAEQYFMASSAITLERIYRLRYTPQNNFTEAIRHHLLLMFACKFVILEVNDICLSFIDNWLKPLCNPIKSEAEEILLWHHQFERLFQRIGHTLQVAAAHFWTAIENGSLDSEWLKFRISNILIMRQYLDAQLPKSTLNETLRSLMHMTHNRLGISNQEESYLMYCTYRCLQHILKEN</sequence>
<gene>
    <name evidence="2" type="ORF">GCM10008119_06950</name>
</gene>
<accession>A0ABQ2BEZ7</accession>
<comment type="caution">
    <text evidence="2">The sequence shown here is derived from an EMBL/GenBank/DDBJ whole genome shotgun (WGS) entry which is preliminary data.</text>
</comment>
<dbReference type="NCBIfam" id="TIGR03891">
    <property type="entry name" value="thiopep_ocin"/>
    <property type="match status" value="1"/>
</dbReference>
<reference evidence="3" key="1">
    <citation type="journal article" date="2019" name="Int. J. Syst. Evol. Microbiol.">
        <title>The Global Catalogue of Microorganisms (GCM) 10K type strain sequencing project: providing services to taxonomists for standard genome sequencing and annotation.</title>
        <authorList>
            <consortium name="The Broad Institute Genomics Platform"/>
            <consortium name="The Broad Institute Genome Sequencing Center for Infectious Disease"/>
            <person name="Wu L."/>
            <person name="Ma J."/>
        </authorList>
    </citation>
    <scope>NUCLEOTIDE SEQUENCE [LARGE SCALE GENOMIC DNA]</scope>
    <source>
        <strain evidence="3">CCM 8939</strain>
    </source>
</reference>
<dbReference type="EMBL" id="BMDJ01000002">
    <property type="protein sequence ID" value="GGI23299.1"/>
    <property type="molecule type" value="Genomic_DNA"/>
</dbReference>
<dbReference type="InterPro" id="IPR023809">
    <property type="entry name" value="Thiopep_bacteriocin_synth_dom"/>
</dbReference>
<proteinExistence type="predicted"/>